<dbReference type="CDD" id="cd06257">
    <property type="entry name" value="DnaJ"/>
    <property type="match status" value="1"/>
</dbReference>
<dbReference type="AlphaFoldDB" id="A0A381YIX4"/>
<dbReference type="Gene3D" id="1.10.3680.10">
    <property type="entry name" value="TerB-like"/>
    <property type="match status" value="1"/>
</dbReference>
<dbReference type="InterPro" id="IPR007791">
    <property type="entry name" value="DjlA_N"/>
</dbReference>
<evidence type="ECO:0000256" key="1">
    <source>
        <dbReference type="ARBA" id="ARBA00023186"/>
    </source>
</evidence>
<dbReference type="EMBL" id="UINC01018330">
    <property type="protein sequence ID" value="SVA76900.1"/>
    <property type="molecule type" value="Genomic_DNA"/>
</dbReference>
<dbReference type="SUPFAM" id="SSF46565">
    <property type="entry name" value="Chaperone J-domain"/>
    <property type="match status" value="1"/>
</dbReference>
<accession>A0A381YIX4</accession>
<name>A0A381YIX4_9ZZZZ</name>
<keyword evidence="2" id="KW-1133">Transmembrane helix</keyword>
<dbReference type="GO" id="GO:0042026">
    <property type="term" value="P:protein refolding"/>
    <property type="evidence" value="ECO:0007669"/>
    <property type="project" value="TreeGrafter"/>
</dbReference>
<dbReference type="InterPro" id="IPR001623">
    <property type="entry name" value="DnaJ_domain"/>
</dbReference>
<dbReference type="GO" id="GO:0005737">
    <property type="term" value="C:cytoplasm"/>
    <property type="evidence" value="ECO:0007669"/>
    <property type="project" value="TreeGrafter"/>
</dbReference>
<dbReference type="SUPFAM" id="SSF158682">
    <property type="entry name" value="TerB-like"/>
    <property type="match status" value="1"/>
</dbReference>
<keyword evidence="2" id="KW-0812">Transmembrane</keyword>
<feature type="transmembrane region" description="Helical" evidence="2">
    <location>
        <begin position="6"/>
        <end position="32"/>
    </location>
</feature>
<dbReference type="PROSITE" id="PS50076">
    <property type="entry name" value="DNAJ_2"/>
    <property type="match status" value="1"/>
</dbReference>
<evidence type="ECO:0000313" key="4">
    <source>
        <dbReference type="EMBL" id="SVA76900.1"/>
    </source>
</evidence>
<dbReference type="GO" id="GO:0051082">
    <property type="term" value="F:unfolded protein binding"/>
    <property type="evidence" value="ECO:0007669"/>
    <property type="project" value="TreeGrafter"/>
</dbReference>
<reference evidence="4" key="1">
    <citation type="submission" date="2018-05" db="EMBL/GenBank/DDBJ databases">
        <authorList>
            <person name="Lanie J.A."/>
            <person name="Ng W.-L."/>
            <person name="Kazmierczak K.M."/>
            <person name="Andrzejewski T.M."/>
            <person name="Davidsen T.M."/>
            <person name="Wayne K.J."/>
            <person name="Tettelin H."/>
            <person name="Glass J.I."/>
            <person name="Rusch D."/>
            <person name="Podicherti R."/>
            <person name="Tsui H.-C.T."/>
            <person name="Winkler M.E."/>
        </authorList>
    </citation>
    <scope>NUCLEOTIDE SEQUENCE</scope>
</reference>
<dbReference type="InterPro" id="IPR029024">
    <property type="entry name" value="TerB-like"/>
</dbReference>
<dbReference type="Pfam" id="PF05099">
    <property type="entry name" value="TerB"/>
    <property type="match status" value="1"/>
</dbReference>
<dbReference type="CDD" id="cd07316">
    <property type="entry name" value="terB_like_DjlA"/>
    <property type="match status" value="1"/>
</dbReference>
<organism evidence="4">
    <name type="scientific">marine metagenome</name>
    <dbReference type="NCBI Taxonomy" id="408172"/>
    <lineage>
        <taxon>unclassified sequences</taxon>
        <taxon>metagenomes</taxon>
        <taxon>ecological metagenomes</taxon>
    </lineage>
</organism>
<evidence type="ECO:0000256" key="2">
    <source>
        <dbReference type="SAM" id="Phobius"/>
    </source>
</evidence>
<gene>
    <name evidence="4" type="ORF">METZ01_LOCUS129754</name>
</gene>
<dbReference type="PRINTS" id="PR00625">
    <property type="entry name" value="JDOMAIN"/>
</dbReference>
<proteinExistence type="predicted"/>
<protein>
    <recommendedName>
        <fullName evidence="3">J domain-containing protein</fullName>
    </recommendedName>
</protein>
<dbReference type="Pfam" id="PF00226">
    <property type="entry name" value="DnaJ"/>
    <property type="match status" value="1"/>
</dbReference>
<dbReference type="SMART" id="SM00271">
    <property type="entry name" value="DnaJ"/>
    <property type="match status" value="1"/>
</dbReference>
<dbReference type="InterPro" id="IPR036869">
    <property type="entry name" value="J_dom_sf"/>
</dbReference>
<keyword evidence="2" id="KW-0472">Membrane</keyword>
<keyword evidence="1" id="KW-0143">Chaperone</keyword>
<feature type="domain" description="J" evidence="3">
    <location>
        <begin position="177"/>
        <end position="244"/>
    </location>
</feature>
<dbReference type="PANTHER" id="PTHR43096">
    <property type="entry name" value="DNAJ HOMOLOG 1, MITOCHONDRIAL-RELATED"/>
    <property type="match status" value="1"/>
</dbReference>
<sequence>MNIWKYLIAASLGNMIAGPLGALAFTAGAYFLGKKNNFRNPGANFNRQQGVYAIGLVVLCAKLAKADGRVTKDEIKKFKKIFKIPKENMKEVGAIFNESAKSATGFEPYAEQLSMTFRRSPQMLEQIILGLFEIGYADYELSEPELKYIKKVSNIFGIDQQTFNRLRNSRPEFVKEDPYKILGVKKSDSSSNIKKAYRGLAQKNHPDVLRAKGITDLSLIKKAKENFQRINDAYEQILKIRGEK</sequence>
<dbReference type="PANTHER" id="PTHR43096:SF52">
    <property type="entry name" value="DNAJ HOMOLOG 1, MITOCHONDRIAL-RELATED"/>
    <property type="match status" value="1"/>
</dbReference>
<dbReference type="Gene3D" id="1.10.287.110">
    <property type="entry name" value="DnaJ domain"/>
    <property type="match status" value="1"/>
</dbReference>
<evidence type="ECO:0000259" key="3">
    <source>
        <dbReference type="PROSITE" id="PS50076"/>
    </source>
</evidence>